<dbReference type="PANTHER" id="PTHR33164">
    <property type="entry name" value="TRANSCRIPTIONAL REGULATOR, MARR FAMILY"/>
    <property type="match status" value="1"/>
</dbReference>
<dbReference type="GO" id="GO:0006950">
    <property type="term" value="P:response to stress"/>
    <property type="evidence" value="ECO:0007669"/>
    <property type="project" value="TreeGrafter"/>
</dbReference>
<dbReference type="GO" id="GO:0003700">
    <property type="term" value="F:DNA-binding transcription factor activity"/>
    <property type="evidence" value="ECO:0007669"/>
    <property type="project" value="InterPro"/>
</dbReference>
<dbReference type="RefSeq" id="WP_189532387.1">
    <property type="nucleotide sequence ID" value="NZ_BMYX01000005.1"/>
</dbReference>
<dbReference type="Gene3D" id="1.10.10.10">
    <property type="entry name" value="Winged helix-like DNA-binding domain superfamily/Winged helix DNA-binding domain"/>
    <property type="match status" value="1"/>
</dbReference>
<evidence type="ECO:0000313" key="3">
    <source>
        <dbReference type="Proteomes" id="UP000645257"/>
    </source>
</evidence>
<dbReference type="SUPFAM" id="SSF46785">
    <property type="entry name" value="Winged helix' DNA-binding domain"/>
    <property type="match status" value="1"/>
</dbReference>
<name>A0A918U996_9NEIS</name>
<dbReference type="SMART" id="SM00347">
    <property type="entry name" value="HTH_MARR"/>
    <property type="match status" value="1"/>
</dbReference>
<evidence type="ECO:0000313" key="2">
    <source>
        <dbReference type="EMBL" id="GGY11186.1"/>
    </source>
</evidence>
<proteinExistence type="predicted"/>
<reference evidence="2" key="2">
    <citation type="submission" date="2020-09" db="EMBL/GenBank/DDBJ databases">
        <authorList>
            <person name="Sun Q."/>
            <person name="Kim S."/>
        </authorList>
    </citation>
    <scope>NUCLEOTIDE SEQUENCE</scope>
    <source>
        <strain evidence="2">KCTC 32182</strain>
    </source>
</reference>
<keyword evidence="3" id="KW-1185">Reference proteome</keyword>
<evidence type="ECO:0000259" key="1">
    <source>
        <dbReference type="PROSITE" id="PS50995"/>
    </source>
</evidence>
<dbReference type="InterPro" id="IPR039422">
    <property type="entry name" value="MarR/SlyA-like"/>
</dbReference>
<sequence>MKKTPDLPSSLANAAERLERIGQLVPDDHKQLVMLRMMMKLATGAMNNRMRDLLRQQDLHTVSFTALTMLINDDGTPLNPSELSAMTGESRANITRVCDEMVARGLLNRCGNPDDRRRVDLTLAPNGRDILHALMPQVHRLILGPLAALDQDERDALERILKKLIHELDNQPVR</sequence>
<dbReference type="Proteomes" id="UP000645257">
    <property type="component" value="Unassembled WGS sequence"/>
</dbReference>
<dbReference type="Pfam" id="PF12802">
    <property type="entry name" value="MarR_2"/>
    <property type="match status" value="1"/>
</dbReference>
<protein>
    <submittedName>
        <fullName evidence="2">MarR family transcriptional regulator</fullName>
    </submittedName>
</protein>
<dbReference type="InterPro" id="IPR036390">
    <property type="entry name" value="WH_DNA-bd_sf"/>
</dbReference>
<dbReference type="InterPro" id="IPR000835">
    <property type="entry name" value="HTH_MarR-typ"/>
</dbReference>
<feature type="domain" description="HTH marR-type" evidence="1">
    <location>
        <begin position="31"/>
        <end position="166"/>
    </location>
</feature>
<dbReference type="PROSITE" id="PS50995">
    <property type="entry name" value="HTH_MARR_2"/>
    <property type="match status" value="1"/>
</dbReference>
<gene>
    <name evidence="2" type="ORF">GCM10011289_12600</name>
</gene>
<comment type="caution">
    <text evidence="2">The sequence shown here is derived from an EMBL/GenBank/DDBJ whole genome shotgun (WGS) entry which is preliminary data.</text>
</comment>
<dbReference type="AlphaFoldDB" id="A0A918U996"/>
<accession>A0A918U996</accession>
<dbReference type="InterPro" id="IPR036388">
    <property type="entry name" value="WH-like_DNA-bd_sf"/>
</dbReference>
<organism evidence="2 3">
    <name type="scientific">Paludibacterium paludis</name>
    <dbReference type="NCBI Taxonomy" id="1225769"/>
    <lineage>
        <taxon>Bacteria</taxon>
        <taxon>Pseudomonadati</taxon>
        <taxon>Pseudomonadota</taxon>
        <taxon>Betaproteobacteria</taxon>
        <taxon>Neisseriales</taxon>
        <taxon>Chromobacteriaceae</taxon>
        <taxon>Paludibacterium</taxon>
    </lineage>
</organism>
<reference evidence="2" key="1">
    <citation type="journal article" date="2014" name="Int. J. Syst. Evol. Microbiol.">
        <title>Complete genome sequence of Corynebacterium casei LMG S-19264T (=DSM 44701T), isolated from a smear-ripened cheese.</title>
        <authorList>
            <consortium name="US DOE Joint Genome Institute (JGI-PGF)"/>
            <person name="Walter F."/>
            <person name="Albersmeier A."/>
            <person name="Kalinowski J."/>
            <person name="Ruckert C."/>
        </authorList>
    </citation>
    <scope>NUCLEOTIDE SEQUENCE</scope>
    <source>
        <strain evidence="2">KCTC 32182</strain>
    </source>
</reference>
<dbReference type="PANTHER" id="PTHR33164:SF43">
    <property type="entry name" value="HTH-TYPE TRANSCRIPTIONAL REPRESSOR YETL"/>
    <property type="match status" value="1"/>
</dbReference>
<dbReference type="EMBL" id="BMYX01000005">
    <property type="protein sequence ID" value="GGY11186.1"/>
    <property type="molecule type" value="Genomic_DNA"/>
</dbReference>
<dbReference type="PRINTS" id="PR00598">
    <property type="entry name" value="HTHMARR"/>
</dbReference>